<evidence type="ECO:0000313" key="3">
    <source>
        <dbReference type="EMBL" id="TPH12487.1"/>
    </source>
</evidence>
<dbReference type="Proteomes" id="UP000315303">
    <property type="component" value="Unassembled WGS sequence"/>
</dbReference>
<dbReference type="AlphaFoldDB" id="A0A502KWB1"/>
<keyword evidence="2" id="KW-0472">Membrane</keyword>
<gene>
    <name evidence="3" type="ORF">EPA86_16170</name>
</gene>
<feature type="compositionally biased region" description="Low complexity" evidence="1">
    <location>
        <begin position="58"/>
        <end position="83"/>
    </location>
</feature>
<evidence type="ECO:0000256" key="1">
    <source>
        <dbReference type="SAM" id="MobiDB-lite"/>
    </source>
</evidence>
<keyword evidence="2" id="KW-0812">Transmembrane</keyword>
<feature type="transmembrane region" description="Helical" evidence="2">
    <location>
        <begin position="26"/>
        <end position="44"/>
    </location>
</feature>
<keyword evidence="4" id="KW-1185">Reference proteome</keyword>
<feature type="region of interest" description="Disordered" evidence="1">
    <location>
        <begin position="49"/>
        <end position="90"/>
    </location>
</feature>
<dbReference type="RefSeq" id="WP_140605435.1">
    <property type="nucleotide sequence ID" value="NZ_SAWY01000040.1"/>
</dbReference>
<reference evidence="3 4" key="1">
    <citation type="submission" date="2019-01" db="EMBL/GenBank/DDBJ databases">
        <title>Litorilituus lipolytica sp. nov., isolated from intertidal sand of the Yellow Sea in China.</title>
        <authorList>
            <person name="Liu A."/>
        </authorList>
    </citation>
    <scope>NUCLEOTIDE SEQUENCE [LARGE SCALE GENOMIC DNA]</scope>
    <source>
        <strain evidence="3 4">RZ04</strain>
    </source>
</reference>
<name>A0A502KWB1_9GAMM</name>
<protein>
    <submittedName>
        <fullName evidence="3">Uncharacterized protein</fullName>
    </submittedName>
</protein>
<proteinExistence type="predicted"/>
<evidence type="ECO:0000256" key="2">
    <source>
        <dbReference type="SAM" id="Phobius"/>
    </source>
</evidence>
<sequence>MLSWIFTLAGLAVSFAYIDLDSSSFIGALLCPIIFTAFLISAVIKFRNSSQSETYVGSSISSSSSSSSSMDSWTVSGDSFSGGDCSGGGD</sequence>
<dbReference type="OrthoDB" id="9980096at2"/>
<organism evidence="3 4">
    <name type="scientific">Litorilituus lipolyticus</name>
    <dbReference type="NCBI Taxonomy" id="2491017"/>
    <lineage>
        <taxon>Bacteria</taxon>
        <taxon>Pseudomonadati</taxon>
        <taxon>Pseudomonadota</taxon>
        <taxon>Gammaproteobacteria</taxon>
        <taxon>Alteromonadales</taxon>
        <taxon>Colwelliaceae</taxon>
        <taxon>Litorilituus</taxon>
    </lineage>
</organism>
<accession>A0A502KWB1</accession>
<comment type="caution">
    <text evidence="3">The sequence shown here is derived from an EMBL/GenBank/DDBJ whole genome shotgun (WGS) entry which is preliminary data.</text>
</comment>
<evidence type="ECO:0000313" key="4">
    <source>
        <dbReference type="Proteomes" id="UP000315303"/>
    </source>
</evidence>
<dbReference type="EMBL" id="SAWY01000040">
    <property type="protein sequence ID" value="TPH12487.1"/>
    <property type="molecule type" value="Genomic_DNA"/>
</dbReference>
<keyword evidence="2" id="KW-1133">Transmembrane helix</keyword>